<evidence type="ECO:0000313" key="6">
    <source>
        <dbReference type="Proteomes" id="UP000504608"/>
    </source>
</evidence>
<dbReference type="Pfam" id="PF19584">
    <property type="entry name" value="MCAfunc"/>
    <property type="match status" value="1"/>
</dbReference>
<dbReference type="InterPro" id="IPR059179">
    <property type="entry name" value="MLKL-like_MCAfunc"/>
</dbReference>
<dbReference type="AlphaFoldDB" id="A0A6J1IKW7"/>
<dbReference type="KEGG" id="cmax:111478376"/>
<dbReference type="PANTHER" id="PTHR46604:SF3">
    <property type="entry name" value="PROTEIN MID1-COMPLEMENTING ACTIVITY 1"/>
    <property type="match status" value="1"/>
</dbReference>
<dbReference type="NCBIfam" id="TIGR01571">
    <property type="entry name" value="A_thal_Cys_rich"/>
    <property type="match status" value="1"/>
</dbReference>
<organism evidence="6 8">
    <name type="scientific">Cucurbita maxima</name>
    <name type="common">Pumpkin</name>
    <name type="synonym">Winter squash</name>
    <dbReference type="NCBI Taxonomy" id="3661"/>
    <lineage>
        <taxon>Eukaryota</taxon>
        <taxon>Viridiplantae</taxon>
        <taxon>Streptophyta</taxon>
        <taxon>Embryophyta</taxon>
        <taxon>Tracheophyta</taxon>
        <taxon>Spermatophyta</taxon>
        <taxon>Magnoliopsida</taxon>
        <taxon>eudicotyledons</taxon>
        <taxon>Gunneridae</taxon>
        <taxon>Pentapetalae</taxon>
        <taxon>rosids</taxon>
        <taxon>fabids</taxon>
        <taxon>Cucurbitales</taxon>
        <taxon>Cucurbitaceae</taxon>
        <taxon>Cucurbiteae</taxon>
        <taxon>Cucurbita</taxon>
    </lineage>
</organism>
<evidence type="ECO:0000256" key="3">
    <source>
        <dbReference type="ARBA" id="ARBA00022989"/>
    </source>
</evidence>
<evidence type="ECO:0000259" key="5">
    <source>
        <dbReference type="Pfam" id="PF19584"/>
    </source>
</evidence>
<gene>
    <name evidence="7 8" type="primary">LOC111478376</name>
</gene>
<keyword evidence="4" id="KW-0472">Membrane</keyword>
<dbReference type="FunFam" id="1.20.930.20:FF:000003">
    <property type="entry name" value="DNA mismatch repair protein MLH1"/>
    <property type="match status" value="1"/>
</dbReference>
<dbReference type="Gene3D" id="1.20.930.20">
    <property type="entry name" value="Adaptor protein Cbl, N-terminal domain"/>
    <property type="match status" value="1"/>
</dbReference>
<evidence type="ECO:0000256" key="1">
    <source>
        <dbReference type="ARBA" id="ARBA00004167"/>
    </source>
</evidence>
<keyword evidence="6" id="KW-1185">Reference proteome</keyword>
<dbReference type="OrthoDB" id="1045822at2759"/>
<dbReference type="Proteomes" id="UP000504608">
    <property type="component" value="Unplaced"/>
</dbReference>
<evidence type="ECO:0000313" key="7">
    <source>
        <dbReference type="RefSeq" id="XP_022978361.1"/>
    </source>
</evidence>
<dbReference type="Pfam" id="PF04749">
    <property type="entry name" value="PLAC8"/>
    <property type="match status" value="1"/>
</dbReference>
<accession>A0A6J1IKW7</accession>
<keyword evidence="3" id="KW-1133">Transmembrane helix</keyword>
<dbReference type="GeneID" id="111478376"/>
<keyword evidence="2" id="KW-0812">Transmembrane</keyword>
<dbReference type="InterPro" id="IPR036537">
    <property type="entry name" value="Adaptor_Cbl_N_dom_sf"/>
</dbReference>
<feature type="domain" description="MCAfunc" evidence="5">
    <location>
        <begin position="24"/>
        <end position="168"/>
    </location>
</feature>
<dbReference type="CDD" id="cd21037">
    <property type="entry name" value="MLKL_NTD"/>
    <property type="match status" value="1"/>
</dbReference>
<protein>
    <submittedName>
        <fullName evidence="7 8">Cell number regulator 13-like isoform X1</fullName>
    </submittedName>
</protein>
<dbReference type="GO" id="GO:0007166">
    <property type="term" value="P:cell surface receptor signaling pathway"/>
    <property type="evidence" value="ECO:0007669"/>
    <property type="project" value="InterPro"/>
</dbReference>
<dbReference type="GO" id="GO:0005262">
    <property type="term" value="F:calcium channel activity"/>
    <property type="evidence" value="ECO:0007669"/>
    <property type="project" value="UniProtKB-ARBA"/>
</dbReference>
<evidence type="ECO:0000313" key="8">
    <source>
        <dbReference type="RefSeq" id="XP_022978362.1"/>
    </source>
</evidence>
<evidence type="ECO:0000256" key="2">
    <source>
        <dbReference type="ARBA" id="ARBA00022692"/>
    </source>
</evidence>
<dbReference type="RefSeq" id="XP_022978362.1">
    <property type="nucleotide sequence ID" value="XM_023122594.1"/>
</dbReference>
<sequence>MSSWDSLGDVAGVAQLVGFNAVQLISMIVRAANTARMHKKNCKQFAQHLKLIGNLLDQLKISELKKYPETREPLEQLEDALRKSYILINSCQDRSYLYLLAMGWNVVYQFRKAQSEIDRYLRLVPLINLVGNARVRVIERLDDIEKHQCEYTFEEDDRRIQDAILKPESIKNDASILKKTLSRSYPNLGLHDALQKENEKLQLELQVSQSNMDVGQCQIIERLFDITEALSANYFIEKDLQKGIPIQHGYSYSDVAGETAHAYGGNFHKNRDASTTRKGSSVSSRHDPLSSNCQHEEWHADLLGCCSQPYLCIKTFFCPCWTLSKVASVATNKHVSPADACNELMAYALVFSCCCYTCCFRRKLRNMLNIKGGIVDDFLSHLLCCCCALVQEWREIEMRCGPENTRTIPPPLQYMES</sequence>
<evidence type="ECO:0000256" key="4">
    <source>
        <dbReference type="ARBA" id="ARBA00023136"/>
    </source>
</evidence>
<proteinExistence type="predicted"/>
<name>A0A6J1IKW7_CUCMA</name>
<dbReference type="GO" id="GO:0016020">
    <property type="term" value="C:membrane"/>
    <property type="evidence" value="ECO:0007669"/>
    <property type="project" value="UniProtKB-SubCell"/>
</dbReference>
<dbReference type="InterPro" id="IPR006461">
    <property type="entry name" value="PLAC_motif_containing"/>
</dbReference>
<dbReference type="PANTHER" id="PTHR46604">
    <property type="entry name" value="PROTEIN MID1-COMPLEMENTING ACTIVITY 1"/>
    <property type="match status" value="1"/>
</dbReference>
<comment type="subcellular location">
    <subcellularLocation>
        <location evidence="1">Membrane</location>
        <topology evidence="1">Single-pass membrane protein</topology>
    </subcellularLocation>
</comment>
<reference evidence="7 8" key="1">
    <citation type="submission" date="2025-04" db="UniProtKB">
        <authorList>
            <consortium name="RefSeq"/>
        </authorList>
    </citation>
    <scope>IDENTIFICATION</scope>
    <source>
        <tissue evidence="7 8">Young leaves</tissue>
    </source>
</reference>
<dbReference type="RefSeq" id="XP_022978361.1">
    <property type="nucleotide sequence ID" value="XM_023122593.1"/>
</dbReference>
<dbReference type="InterPro" id="IPR045766">
    <property type="entry name" value="MCAfunc"/>
</dbReference>